<reference evidence="2" key="1">
    <citation type="submission" date="2022-02" db="EMBL/GenBank/DDBJ databases">
        <authorList>
            <person name="Giguere J D."/>
        </authorList>
    </citation>
    <scope>NUCLEOTIDE SEQUENCE</scope>
    <source>
        <strain evidence="2">CCAP 1055/1</strain>
    </source>
</reference>
<accession>A0A8J9SXX3</accession>
<dbReference type="Gene3D" id="1.10.472.10">
    <property type="entry name" value="Cyclin-like"/>
    <property type="match status" value="1"/>
</dbReference>
<sequence length="337" mass="37762">MSYHTSTTTTTYTATPTADTYHIEPFQGHTHHIDLRTSLNLPFVRVEDTALILRYTAELNRRLEQATLRDETIRPDGAWETSSMDNAIPPDRRVDNRQLHPWGVARIRPAPSRMDALAERLTIFHAKTPRSEPSSSSMPRRGVARWGPDLHAYLQHLMRVLSVNGEQSPELALALMYLDRACSVETPRSPGIHACPLVTPRTAHRLVLTAFLVSVEAWQGKSVVQMYDEIKSLGIPLETLLAMTDWMKEACGHQRLLITPEQTRHWTQSWEARFPSAPLTSAPSQATSSTDLAVPAFPPQVPLRPSTLTTTKEQEATLPNSISESELLHPNHLVRAA</sequence>
<evidence type="ECO:0000313" key="2">
    <source>
        <dbReference type="EMBL" id="CAG9277207.1"/>
    </source>
</evidence>
<organism evidence="2">
    <name type="scientific">Phaeodactylum tricornutum</name>
    <name type="common">Diatom</name>
    <dbReference type="NCBI Taxonomy" id="2850"/>
    <lineage>
        <taxon>Eukaryota</taxon>
        <taxon>Sar</taxon>
        <taxon>Stramenopiles</taxon>
        <taxon>Ochrophyta</taxon>
        <taxon>Bacillariophyta</taxon>
        <taxon>Bacillariophyceae</taxon>
        <taxon>Bacillariophycidae</taxon>
        <taxon>Naviculales</taxon>
        <taxon>Phaeodactylaceae</taxon>
        <taxon>Phaeodactylum</taxon>
    </lineage>
</organism>
<feature type="region of interest" description="Disordered" evidence="1">
    <location>
        <begin position="277"/>
        <end position="310"/>
    </location>
</feature>
<feature type="region of interest" description="Disordered" evidence="1">
    <location>
        <begin position="75"/>
        <end position="95"/>
    </location>
</feature>
<name>A0A8J9SXX3_PHATR</name>
<dbReference type="AlphaFoldDB" id="A0A8J9SXX3"/>
<feature type="compositionally biased region" description="Polar residues" evidence="1">
    <location>
        <begin position="278"/>
        <end position="291"/>
    </location>
</feature>
<dbReference type="EMBL" id="OU594942">
    <property type="protein sequence ID" value="CAG9277207.1"/>
    <property type="molecule type" value="Genomic_DNA"/>
</dbReference>
<dbReference type="Proteomes" id="UP000836788">
    <property type="component" value="Chromosome 1"/>
</dbReference>
<gene>
    <name evidence="2" type="ORF">PTTT1_LOCUS3100</name>
</gene>
<proteinExistence type="predicted"/>
<evidence type="ECO:0000256" key="1">
    <source>
        <dbReference type="SAM" id="MobiDB-lite"/>
    </source>
</evidence>
<protein>
    <submittedName>
        <fullName evidence="2">Uncharacterized protein</fullName>
    </submittedName>
</protein>